<dbReference type="AlphaFoldDB" id="A0A1K1LQU4"/>
<dbReference type="Proteomes" id="UP000182740">
    <property type="component" value="Unassembled WGS sequence"/>
</dbReference>
<organism evidence="1 2">
    <name type="scientific">Amycolatopsis australiensis</name>
    <dbReference type="NCBI Taxonomy" id="546364"/>
    <lineage>
        <taxon>Bacteria</taxon>
        <taxon>Bacillati</taxon>
        <taxon>Actinomycetota</taxon>
        <taxon>Actinomycetes</taxon>
        <taxon>Pseudonocardiales</taxon>
        <taxon>Pseudonocardiaceae</taxon>
        <taxon>Amycolatopsis</taxon>
    </lineage>
</organism>
<reference evidence="2" key="1">
    <citation type="submission" date="2016-11" db="EMBL/GenBank/DDBJ databases">
        <authorList>
            <person name="Varghese N."/>
            <person name="Submissions S."/>
        </authorList>
    </citation>
    <scope>NUCLEOTIDE SEQUENCE [LARGE SCALE GENOMIC DNA]</scope>
    <source>
        <strain evidence="2">DSM 44671</strain>
    </source>
</reference>
<keyword evidence="2" id="KW-1185">Reference proteome</keyword>
<dbReference type="EMBL" id="FPJG01000002">
    <property type="protein sequence ID" value="SFW13285.1"/>
    <property type="molecule type" value="Genomic_DNA"/>
</dbReference>
<evidence type="ECO:0000313" key="1">
    <source>
        <dbReference type="EMBL" id="SFW13285.1"/>
    </source>
</evidence>
<sequence>MTTPEHPEITAMRPAYLALAGLDETRRRRAVRWLLSRLADDETAERAAAELSRAR</sequence>
<protein>
    <submittedName>
        <fullName evidence="1">Uncharacterized protein</fullName>
    </submittedName>
</protein>
<gene>
    <name evidence="1" type="ORF">SAMN04489730_0151</name>
</gene>
<name>A0A1K1LQU4_9PSEU</name>
<evidence type="ECO:0000313" key="2">
    <source>
        <dbReference type="Proteomes" id="UP000182740"/>
    </source>
</evidence>
<proteinExistence type="predicted"/>
<dbReference type="RefSeq" id="WP_177328703.1">
    <property type="nucleotide sequence ID" value="NZ_FPJG01000002.1"/>
</dbReference>
<accession>A0A1K1LQU4</accession>